<evidence type="ECO:0000256" key="14">
    <source>
        <dbReference type="SAM" id="SignalP"/>
    </source>
</evidence>
<feature type="compositionally biased region" description="Basic and acidic residues" evidence="12">
    <location>
        <begin position="28"/>
        <end position="50"/>
    </location>
</feature>
<evidence type="ECO:0000256" key="4">
    <source>
        <dbReference type="ARBA" id="ARBA00022448"/>
    </source>
</evidence>
<evidence type="ECO:0000256" key="6">
    <source>
        <dbReference type="ARBA" id="ARBA00022692"/>
    </source>
</evidence>
<evidence type="ECO:0000256" key="2">
    <source>
        <dbReference type="ARBA" id="ARBA00004651"/>
    </source>
</evidence>
<evidence type="ECO:0000256" key="9">
    <source>
        <dbReference type="ARBA" id="ARBA00023136"/>
    </source>
</evidence>
<comment type="function">
    <text evidence="1">Mediates high-affinity intracellular uptake of the rare oligo-element molybdenum.</text>
</comment>
<evidence type="ECO:0000256" key="8">
    <source>
        <dbReference type="ARBA" id="ARBA00023065"/>
    </source>
</evidence>
<feature type="region of interest" description="Disordered" evidence="12">
    <location>
        <begin position="27"/>
        <end position="50"/>
    </location>
</feature>
<keyword evidence="8" id="KW-0406">Ion transport</keyword>
<feature type="region of interest" description="Disordered" evidence="12">
    <location>
        <begin position="212"/>
        <end position="267"/>
    </location>
</feature>
<dbReference type="SUPFAM" id="SSF103473">
    <property type="entry name" value="MFS general substrate transporter"/>
    <property type="match status" value="1"/>
</dbReference>
<feature type="transmembrane region" description="Helical" evidence="13">
    <location>
        <begin position="84"/>
        <end position="108"/>
    </location>
</feature>
<evidence type="ECO:0000256" key="5">
    <source>
        <dbReference type="ARBA" id="ARBA00022475"/>
    </source>
</evidence>
<evidence type="ECO:0000256" key="11">
    <source>
        <dbReference type="ARBA" id="ARBA00032555"/>
    </source>
</evidence>
<dbReference type="PANTHER" id="PTHR23516:SF1">
    <property type="entry name" value="MOLYBDATE-ANION TRANSPORTER"/>
    <property type="match status" value="1"/>
</dbReference>
<evidence type="ECO:0000256" key="3">
    <source>
        <dbReference type="ARBA" id="ARBA00021242"/>
    </source>
</evidence>
<feature type="compositionally biased region" description="Basic and acidic residues" evidence="12">
    <location>
        <begin position="243"/>
        <end position="257"/>
    </location>
</feature>
<dbReference type="Pfam" id="PF05631">
    <property type="entry name" value="MFS_5"/>
    <property type="match status" value="1"/>
</dbReference>
<dbReference type="EMBL" id="JAQQWE010000001">
    <property type="protein sequence ID" value="KAK7967094.1"/>
    <property type="molecule type" value="Genomic_DNA"/>
</dbReference>
<keyword evidence="4" id="KW-0813">Transport</keyword>
<feature type="transmembrane region" description="Helical" evidence="13">
    <location>
        <begin position="312"/>
        <end position="335"/>
    </location>
</feature>
<evidence type="ECO:0000256" key="10">
    <source>
        <dbReference type="ARBA" id="ARBA00030646"/>
    </source>
</evidence>
<keyword evidence="14" id="KW-0732">Signal</keyword>
<feature type="transmembrane region" description="Helical" evidence="13">
    <location>
        <begin position="342"/>
        <end position="358"/>
    </location>
</feature>
<feature type="transmembrane region" description="Helical" evidence="13">
    <location>
        <begin position="120"/>
        <end position="141"/>
    </location>
</feature>
<feature type="transmembrane region" description="Helical" evidence="13">
    <location>
        <begin position="402"/>
        <end position="421"/>
    </location>
</feature>
<evidence type="ECO:0000256" key="1">
    <source>
        <dbReference type="ARBA" id="ARBA00003019"/>
    </source>
</evidence>
<name>A0ABR1QWT9_9PEZI</name>
<protein>
    <recommendedName>
        <fullName evidence="3">Molybdate-anion transporter</fullName>
    </recommendedName>
    <alternativeName>
        <fullName evidence="10">Major facilitator superfamily domain-containing protein 5</fullName>
    </alternativeName>
    <alternativeName>
        <fullName evidence="11">Molybdate transporter 2 homolog</fullName>
    </alternativeName>
</protein>
<keyword evidence="9 13" id="KW-0472">Membrane</keyword>
<evidence type="ECO:0000256" key="13">
    <source>
        <dbReference type="SAM" id="Phobius"/>
    </source>
</evidence>
<dbReference type="Proteomes" id="UP001391051">
    <property type="component" value="Unassembled WGS sequence"/>
</dbReference>
<keyword evidence="7 13" id="KW-1133">Transmembrane helix</keyword>
<feature type="transmembrane region" description="Helical" evidence="13">
    <location>
        <begin position="276"/>
        <end position="300"/>
    </location>
</feature>
<evidence type="ECO:0000313" key="15">
    <source>
        <dbReference type="EMBL" id="KAK7967094.1"/>
    </source>
</evidence>
<dbReference type="Gene3D" id="1.20.1250.20">
    <property type="entry name" value="MFS general substrate transporter like domains"/>
    <property type="match status" value="2"/>
</dbReference>
<keyword evidence="5" id="KW-1003">Cell membrane</keyword>
<evidence type="ECO:0000313" key="16">
    <source>
        <dbReference type="Proteomes" id="UP001391051"/>
    </source>
</evidence>
<dbReference type="PANTHER" id="PTHR23516">
    <property type="entry name" value="SAM (S-ADENOSYL METHIONINE) TRANSPORTER"/>
    <property type="match status" value="1"/>
</dbReference>
<dbReference type="InterPro" id="IPR008509">
    <property type="entry name" value="MOT2/MFSD5"/>
</dbReference>
<dbReference type="GeneID" id="92070655"/>
<sequence length="456" mass="50517">MVDYQTNFFALAVTCVALLVSQPTRTSELQKQRDDKKSDDAKPTESPHAKHPQRDFYWAYALAMGADWLQGPYLYSLYQDEHGLSTGLVSGLFTTGFLSGAVGGFFVGSLADKYGRKMSCVLFCVLYALSCFLTVVPAVPLLFLGRVLGGISTSILFSSFDSWMVTDFKKRKLVEKGCDLSRTYGTMGTINSLVAMASGVASEGLVRLTGTKKSPLRRQRGSSVDGHADNMDENYGHASEQTSDEKRKNKKDDDGVRSNDMPPQPSLASVLRRPAVLALVFATTMFEGAMYLFVFCWVPALQAVKKTEGELPYGLIFSSYMASVMAASLTFNLIMQRRLLKYSRLLVGLLVMANFVFVKLCGPRDESVTFWLFCVFEACVGFYWPCIGYLKGRMIDDGNRSKVYSMMRIPLNIFVVVSLMMTRESDGFMRVFSICSVCLTAAFGAVWASTFTEAVP</sequence>
<proteinExistence type="predicted"/>
<dbReference type="RefSeq" id="XP_066706486.1">
    <property type="nucleotide sequence ID" value="XM_066837593.1"/>
</dbReference>
<feature type="transmembrane region" description="Helical" evidence="13">
    <location>
        <begin position="427"/>
        <end position="448"/>
    </location>
</feature>
<reference evidence="15 16" key="1">
    <citation type="submission" date="2023-01" db="EMBL/GenBank/DDBJ databases">
        <title>Analysis of 21 Apiospora genomes using comparative genomics revels a genus with tremendous synthesis potential of carbohydrate active enzymes and secondary metabolites.</title>
        <authorList>
            <person name="Sorensen T."/>
        </authorList>
    </citation>
    <scope>NUCLEOTIDE SEQUENCE [LARGE SCALE GENOMIC DNA]</scope>
    <source>
        <strain evidence="15 16">CBS 24483</strain>
    </source>
</reference>
<keyword evidence="16" id="KW-1185">Reference proteome</keyword>
<feature type="signal peptide" evidence="14">
    <location>
        <begin position="1"/>
        <end position="26"/>
    </location>
</feature>
<keyword evidence="6 13" id="KW-0812">Transmembrane</keyword>
<feature type="chain" id="PRO_5046694926" description="Molybdate-anion transporter" evidence="14">
    <location>
        <begin position="27"/>
        <end position="456"/>
    </location>
</feature>
<comment type="subcellular location">
    <subcellularLocation>
        <location evidence="2">Cell membrane</location>
        <topology evidence="2">Multi-pass membrane protein</topology>
    </subcellularLocation>
</comment>
<evidence type="ECO:0000256" key="7">
    <source>
        <dbReference type="ARBA" id="ARBA00022989"/>
    </source>
</evidence>
<gene>
    <name evidence="15" type="ORF">PG986_001371</name>
</gene>
<comment type="caution">
    <text evidence="15">The sequence shown here is derived from an EMBL/GenBank/DDBJ whole genome shotgun (WGS) entry which is preliminary data.</text>
</comment>
<feature type="transmembrane region" description="Helical" evidence="13">
    <location>
        <begin position="370"/>
        <end position="390"/>
    </location>
</feature>
<accession>A0ABR1QWT9</accession>
<dbReference type="InterPro" id="IPR036259">
    <property type="entry name" value="MFS_trans_sf"/>
</dbReference>
<evidence type="ECO:0000256" key="12">
    <source>
        <dbReference type="SAM" id="MobiDB-lite"/>
    </source>
</evidence>
<organism evidence="15 16">
    <name type="scientific">Apiospora aurea</name>
    <dbReference type="NCBI Taxonomy" id="335848"/>
    <lineage>
        <taxon>Eukaryota</taxon>
        <taxon>Fungi</taxon>
        <taxon>Dikarya</taxon>
        <taxon>Ascomycota</taxon>
        <taxon>Pezizomycotina</taxon>
        <taxon>Sordariomycetes</taxon>
        <taxon>Xylariomycetidae</taxon>
        <taxon>Amphisphaeriales</taxon>
        <taxon>Apiosporaceae</taxon>
        <taxon>Apiospora</taxon>
    </lineage>
</organism>